<keyword evidence="1" id="KW-0547">Nucleotide-binding</keyword>
<keyword evidence="1" id="KW-0347">Helicase</keyword>
<evidence type="ECO:0000259" key="2">
    <source>
        <dbReference type="Pfam" id="PF05970"/>
    </source>
</evidence>
<dbReference type="Gene3D" id="3.40.50.300">
    <property type="entry name" value="P-loop containing nucleotide triphosphate hydrolases"/>
    <property type="match status" value="1"/>
</dbReference>
<dbReference type="InterPro" id="IPR027417">
    <property type="entry name" value="P-loop_NTPase"/>
</dbReference>
<dbReference type="Proteomes" id="UP000235145">
    <property type="component" value="Unassembled WGS sequence"/>
</dbReference>
<dbReference type="GO" id="GO:0000723">
    <property type="term" value="P:telomere maintenance"/>
    <property type="evidence" value="ECO:0007669"/>
    <property type="project" value="InterPro"/>
</dbReference>
<dbReference type="GO" id="GO:0006281">
    <property type="term" value="P:DNA repair"/>
    <property type="evidence" value="ECO:0007669"/>
    <property type="project" value="UniProtKB-KW"/>
</dbReference>
<dbReference type="Pfam" id="PF05970">
    <property type="entry name" value="PIF1"/>
    <property type="match status" value="1"/>
</dbReference>
<name>A0A9R1URR8_LACSA</name>
<dbReference type="GO" id="GO:0005524">
    <property type="term" value="F:ATP binding"/>
    <property type="evidence" value="ECO:0007669"/>
    <property type="project" value="UniProtKB-KW"/>
</dbReference>
<dbReference type="PANTHER" id="PTHR10492:SF96">
    <property type="entry name" value="ATP-DEPENDENT DNA HELICASE"/>
    <property type="match status" value="1"/>
</dbReference>
<comment type="caution">
    <text evidence="3">The sequence shown here is derived from an EMBL/GenBank/DDBJ whole genome shotgun (WGS) entry which is preliminary data.</text>
</comment>
<evidence type="ECO:0000313" key="3">
    <source>
        <dbReference type="EMBL" id="KAJ0192391.1"/>
    </source>
</evidence>
<dbReference type="SUPFAM" id="SSF52540">
    <property type="entry name" value="P-loop containing nucleoside triphosphate hydrolases"/>
    <property type="match status" value="1"/>
</dbReference>
<accession>A0A9R1URR8</accession>
<keyword evidence="1" id="KW-0234">DNA repair</keyword>
<dbReference type="EMBL" id="NBSK02000008">
    <property type="protein sequence ID" value="KAJ0192391.1"/>
    <property type="molecule type" value="Genomic_DNA"/>
</dbReference>
<keyword evidence="1" id="KW-0067">ATP-binding</keyword>
<protein>
    <recommendedName>
        <fullName evidence="1">ATP-dependent DNA helicase</fullName>
        <ecNumber evidence="1">5.6.2.3</ecNumber>
    </recommendedName>
</protein>
<proteinExistence type="inferred from homology"/>
<dbReference type="GO" id="GO:0043139">
    <property type="term" value="F:5'-3' DNA helicase activity"/>
    <property type="evidence" value="ECO:0007669"/>
    <property type="project" value="UniProtKB-EC"/>
</dbReference>
<reference evidence="3 4" key="1">
    <citation type="journal article" date="2017" name="Nat. Commun.">
        <title>Genome assembly with in vitro proximity ligation data and whole-genome triplication in lettuce.</title>
        <authorList>
            <person name="Reyes-Chin-Wo S."/>
            <person name="Wang Z."/>
            <person name="Yang X."/>
            <person name="Kozik A."/>
            <person name="Arikit S."/>
            <person name="Song C."/>
            <person name="Xia L."/>
            <person name="Froenicke L."/>
            <person name="Lavelle D.O."/>
            <person name="Truco M.J."/>
            <person name="Xia R."/>
            <person name="Zhu S."/>
            <person name="Xu C."/>
            <person name="Xu H."/>
            <person name="Xu X."/>
            <person name="Cox K."/>
            <person name="Korf I."/>
            <person name="Meyers B.C."/>
            <person name="Michelmore R.W."/>
        </authorList>
    </citation>
    <scope>NUCLEOTIDE SEQUENCE [LARGE SCALE GENOMIC DNA]</scope>
    <source>
        <strain evidence="4">cv. Salinas</strain>
        <tissue evidence="3">Seedlings</tissue>
    </source>
</reference>
<keyword evidence="1" id="KW-0233">DNA recombination</keyword>
<feature type="domain" description="DNA helicase Pif1-like DEAD-box helicase" evidence="2">
    <location>
        <begin position="285"/>
        <end position="410"/>
    </location>
</feature>
<keyword evidence="4" id="KW-1185">Reference proteome</keyword>
<gene>
    <name evidence="3" type="ORF">LSAT_V11C800447660</name>
</gene>
<dbReference type="EC" id="5.6.2.3" evidence="1"/>
<sequence length="468" mass="53854">MIKFAVPKNEVDREANPSAGIQPLNEVHNFVDGRYIFLHEATWRILNFYIHQRHPPVLLLPVHLHNMQHIVFKENSKLEDVLCQAGFARTPLLGWFDNNARDPTGHELTYLDYPKDYKWDGDSKQWGRRVFESSKIIGRFVFVHPTFDELFYLQILLCHQKECKSYEDVRTVFCCLHPNFRSACNALRLIGDDVEWMTMLWEAAWKNMIYDYIHKLKMEFPEKDIHISDDVFGTLSKSLADFGLPMPSAAVFAILQNRLLLEEMNYDKESLKRQHSDLISQLNRDQLAVLLFVYGNGGTGKTFLWTTIISYFRSTGKIVLAVSASGITSLLLSSGRTAHSRFKIPIDLTEKTSCDIKKTLLWDLMKPTSIIIWDDAPMSERRYFEYLDRSLQDVLDCDDQPFGGISVLLGVHKLHENMRLVTFNSQSTAGLSTSAFVEWLLDVGNRNVGTPDPDDPKTQVGLKYQNCC</sequence>
<dbReference type="GO" id="GO:0006310">
    <property type="term" value="P:DNA recombination"/>
    <property type="evidence" value="ECO:0007669"/>
    <property type="project" value="UniProtKB-KW"/>
</dbReference>
<keyword evidence="1" id="KW-0227">DNA damage</keyword>
<comment type="cofactor">
    <cofactor evidence="1">
        <name>Mg(2+)</name>
        <dbReference type="ChEBI" id="CHEBI:18420"/>
    </cofactor>
</comment>
<organism evidence="3 4">
    <name type="scientific">Lactuca sativa</name>
    <name type="common">Garden lettuce</name>
    <dbReference type="NCBI Taxonomy" id="4236"/>
    <lineage>
        <taxon>Eukaryota</taxon>
        <taxon>Viridiplantae</taxon>
        <taxon>Streptophyta</taxon>
        <taxon>Embryophyta</taxon>
        <taxon>Tracheophyta</taxon>
        <taxon>Spermatophyta</taxon>
        <taxon>Magnoliopsida</taxon>
        <taxon>eudicotyledons</taxon>
        <taxon>Gunneridae</taxon>
        <taxon>Pentapetalae</taxon>
        <taxon>asterids</taxon>
        <taxon>campanulids</taxon>
        <taxon>Asterales</taxon>
        <taxon>Asteraceae</taxon>
        <taxon>Cichorioideae</taxon>
        <taxon>Cichorieae</taxon>
        <taxon>Lactucinae</taxon>
        <taxon>Lactuca</taxon>
    </lineage>
</organism>
<keyword evidence="1" id="KW-0378">Hydrolase</keyword>
<dbReference type="AlphaFoldDB" id="A0A9R1URR8"/>
<dbReference type="InterPro" id="IPR010285">
    <property type="entry name" value="DNA_helicase_pif1-like_DEAD"/>
</dbReference>
<dbReference type="GO" id="GO:0016787">
    <property type="term" value="F:hydrolase activity"/>
    <property type="evidence" value="ECO:0007669"/>
    <property type="project" value="UniProtKB-KW"/>
</dbReference>
<dbReference type="PANTHER" id="PTHR10492">
    <property type="match status" value="1"/>
</dbReference>
<evidence type="ECO:0000256" key="1">
    <source>
        <dbReference type="RuleBase" id="RU363044"/>
    </source>
</evidence>
<evidence type="ECO:0000313" key="4">
    <source>
        <dbReference type="Proteomes" id="UP000235145"/>
    </source>
</evidence>
<comment type="catalytic activity">
    <reaction evidence="1">
        <text>ATP + H2O = ADP + phosphate + H(+)</text>
        <dbReference type="Rhea" id="RHEA:13065"/>
        <dbReference type="ChEBI" id="CHEBI:15377"/>
        <dbReference type="ChEBI" id="CHEBI:15378"/>
        <dbReference type="ChEBI" id="CHEBI:30616"/>
        <dbReference type="ChEBI" id="CHEBI:43474"/>
        <dbReference type="ChEBI" id="CHEBI:456216"/>
        <dbReference type="EC" id="5.6.2.3"/>
    </reaction>
</comment>
<comment type="similarity">
    <text evidence="1">Belongs to the helicase family.</text>
</comment>